<comment type="caution">
    <text evidence="2">The sequence shown here is derived from an EMBL/GenBank/DDBJ whole genome shotgun (WGS) entry which is preliminary data.</text>
</comment>
<name>A0ABR1Z141_9PEZI</name>
<keyword evidence="3" id="KW-1185">Reference proteome</keyword>
<evidence type="ECO:0000313" key="3">
    <source>
        <dbReference type="Proteomes" id="UP001492380"/>
    </source>
</evidence>
<evidence type="ECO:0000256" key="1">
    <source>
        <dbReference type="SAM" id="MobiDB-lite"/>
    </source>
</evidence>
<proteinExistence type="predicted"/>
<protein>
    <submittedName>
        <fullName evidence="2">Uncharacterized protein</fullName>
    </submittedName>
</protein>
<feature type="region of interest" description="Disordered" evidence="1">
    <location>
        <begin position="200"/>
        <end position="231"/>
    </location>
</feature>
<sequence length="231" mass="25215">MCWQSSLTCAVFPLRPVSSSPTSIDSSLSTRSRARHCGIQTPGVYYPFSSSTPVTKESHGLESVGGGEGRHSLADQARSGVEWMAPLLYVPVRMEIPASVLASPAVHSTRLYSCRTLHLRALLCTGAASVTPSLTPLPLLLVTGDGCTATYTNHLTHSYLEYCLYKHCTYTLIDHADFARTLRERPALNSRAHTLQLQIDRQQHHAHRGDAHAAHRGGDTDAAARHPPARR</sequence>
<feature type="compositionally biased region" description="Basic and acidic residues" evidence="1">
    <location>
        <begin position="208"/>
        <end position="224"/>
    </location>
</feature>
<evidence type="ECO:0000313" key="2">
    <source>
        <dbReference type="EMBL" id="KAK8244662.1"/>
    </source>
</evidence>
<gene>
    <name evidence="2" type="ORF">HDK90DRAFT_478198</name>
</gene>
<dbReference type="Proteomes" id="UP001492380">
    <property type="component" value="Unassembled WGS sequence"/>
</dbReference>
<dbReference type="EMBL" id="JBBWRZ010000002">
    <property type="protein sequence ID" value="KAK8244662.1"/>
    <property type="molecule type" value="Genomic_DNA"/>
</dbReference>
<organism evidence="2 3">
    <name type="scientific">Phyllosticta capitalensis</name>
    <dbReference type="NCBI Taxonomy" id="121624"/>
    <lineage>
        <taxon>Eukaryota</taxon>
        <taxon>Fungi</taxon>
        <taxon>Dikarya</taxon>
        <taxon>Ascomycota</taxon>
        <taxon>Pezizomycotina</taxon>
        <taxon>Dothideomycetes</taxon>
        <taxon>Dothideomycetes incertae sedis</taxon>
        <taxon>Botryosphaeriales</taxon>
        <taxon>Phyllostictaceae</taxon>
        <taxon>Phyllosticta</taxon>
    </lineage>
</organism>
<reference evidence="2 3" key="1">
    <citation type="submission" date="2024-04" db="EMBL/GenBank/DDBJ databases">
        <title>Phyllosticta paracitricarpa is synonymous to the EU quarantine fungus P. citricarpa based on phylogenomic analyses.</title>
        <authorList>
            <consortium name="Lawrence Berkeley National Laboratory"/>
            <person name="Van Ingen-Buijs V.A."/>
            <person name="Van Westerhoven A.C."/>
            <person name="Haridas S."/>
            <person name="Skiadas P."/>
            <person name="Martin F."/>
            <person name="Groenewald J.Z."/>
            <person name="Crous P.W."/>
            <person name="Seidl M.F."/>
        </authorList>
    </citation>
    <scope>NUCLEOTIDE SEQUENCE [LARGE SCALE GENOMIC DNA]</scope>
    <source>
        <strain evidence="2 3">CBS 123374</strain>
    </source>
</reference>
<accession>A0ABR1Z141</accession>